<dbReference type="PANTHER" id="PTHR34295:SF1">
    <property type="entry name" value="BIOTIN TRANSPORTER BIOY"/>
    <property type="match status" value="1"/>
</dbReference>
<proteinExistence type="inferred from homology"/>
<evidence type="ECO:0000256" key="2">
    <source>
        <dbReference type="SAM" id="Phobius"/>
    </source>
</evidence>
<evidence type="ECO:0000313" key="4">
    <source>
        <dbReference type="Proteomes" id="UP001165587"/>
    </source>
</evidence>
<dbReference type="Proteomes" id="UP001165587">
    <property type="component" value="Unassembled WGS sequence"/>
</dbReference>
<feature type="transmembrane region" description="Helical" evidence="2">
    <location>
        <begin position="107"/>
        <end position="124"/>
    </location>
</feature>
<comment type="similarity">
    <text evidence="1">Belongs to the BioY family.</text>
</comment>
<comment type="caution">
    <text evidence="3">The sequence shown here is derived from an EMBL/GenBank/DDBJ whole genome shotgun (WGS) entry which is preliminary data.</text>
</comment>
<dbReference type="InterPro" id="IPR003784">
    <property type="entry name" value="BioY"/>
</dbReference>
<name>A0AA42BV75_9MICO</name>
<sequence length="222" mass="22482">MSLSAASGRLVLADLVARPSTRARALAVDTTLVLAGVAVVALLAKVSFFIGPIPITGQTLGVIAVGAALGSRRGAAALTTYLLAGLAGLPVFAGAVAGPAYVLVPSFGFVLGFIPAAFVAGWFAERAWDRKPVLAFLGFVAASVIPFLVGVPYMALILSAVLGQPVTAAGVLEAGVWPFIVPGLIKAAAAALIIPGAWLLVRGADKTVGRSADRSARRASRR</sequence>
<dbReference type="AlphaFoldDB" id="A0AA42BV75"/>
<accession>A0AA42BV75</accession>
<evidence type="ECO:0000256" key="1">
    <source>
        <dbReference type="ARBA" id="ARBA00010692"/>
    </source>
</evidence>
<feature type="transmembrane region" description="Helical" evidence="2">
    <location>
        <begin position="133"/>
        <end position="156"/>
    </location>
</feature>
<feature type="transmembrane region" description="Helical" evidence="2">
    <location>
        <begin position="176"/>
        <end position="201"/>
    </location>
</feature>
<dbReference type="GO" id="GO:0005886">
    <property type="term" value="C:plasma membrane"/>
    <property type="evidence" value="ECO:0007669"/>
    <property type="project" value="InterPro"/>
</dbReference>
<feature type="transmembrane region" description="Helical" evidence="2">
    <location>
        <begin position="81"/>
        <end position="101"/>
    </location>
</feature>
<dbReference type="PANTHER" id="PTHR34295">
    <property type="entry name" value="BIOTIN TRANSPORTER BIOY"/>
    <property type="match status" value="1"/>
</dbReference>
<keyword evidence="4" id="KW-1185">Reference proteome</keyword>
<reference evidence="3" key="1">
    <citation type="submission" date="2022-08" db="EMBL/GenBank/DDBJ databases">
        <authorList>
            <person name="Deng Y."/>
            <person name="Han X.-F."/>
            <person name="Zhang Y.-Q."/>
        </authorList>
    </citation>
    <scope>NUCLEOTIDE SEQUENCE</scope>
    <source>
        <strain evidence="3">CPCC 203407</strain>
    </source>
</reference>
<organism evidence="3 4">
    <name type="scientific">Herbiconiux oxytropis</name>
    <dbReference type="NCBI Taxonomy" id="2970915"/>
    <lineage>
        <taxon>Bacteria</taxon>
        <taxon>Bacillati</taxon>
        <taxon>Actinomycetota</taxon>
        <taxon>Actinomycetes</taxon>
        <taxon>Micrococcales</taxon>
        <taxon>Microbacteriaceae</taxon>
        <taxon>Herbiconiux</taxon>
    </lineage>
</organism>
<gene>
    <name evidence="3" type="ORF">N1028_13630</name>
</gene>
<keyword evidence="2" id="KW-0812">Transmembrane</keyword>
<dbReference type="Pfam" id="PF02632">
    <property type="entry name" value="BioY"/>
    <property type="match status" value="1"/>
</dbReference>
<dbReference type="EMBL" id="JANLCK010000007">
    <property type="protein sequence ID" value="MCS5726936.1"/>
    <property type="molecule type" value="Genomic_DNA"/>
</dbReference>
<dbReference type="Gene3D" id="1.10.1760.20">
    <property type="match status" value="1"/>
</dbReference>
<keyword evidence="2" id="KW-1133">Transmembrane helix</keyword>
<keyword evidence="2" id="KW-0472">Membrane</keyword>
<evidence type="ECO:0000313" key="3">
    <source>
        <dbReference type="EMBL" id="MCS5726936.1"/>
    </source>
</evidence>
<dbReference type="RefSeq" id="WP_259529866.1">
    <property type="nucleotide sequence ID" value="NZ_JANLCK010000007.1"/>
</dbReference>
<feature type="transmembrane region" description="Helical" evidence="2">
    <location>
        <begin position="49"/>
        <end position="69"/>
    </location>
</feature>
<protein>
    <submittedName>
        <fullName evidence="3">Biotin transporter BioY</fullName>
    </submittedName>
</protein>
<dbReference type="GO" id="GO:0015225">
    <property type="term" value="F:biotin transmembrane transporter activity"/>
    <property type="evidence" value="ECO:0007669"/>
    <property type="project" value="InterPro"/>
</dbReference>
<feature type="transmembrane region" description="Helical" evidence="2">
    <location>
        <begin position="25"/>
        <end position="43"/>
    </location>
</feature>